<dbReference type="EMBL" id="KV417338">
    <property type="protein sequence ID" value="KZO90582.1"/>
    <property type="molecule type" value="Genomic_DNA"/>
</dbReference>
<dbReference type="Proteomes" id="UP000076738">
    <property type="component" value="Unassembled WGS sequence"/>
</dbReference>
<keyword evidence="3" id="KW-1185">Reference proteome</keyword>
<name>A0A167GI55_CALVF</name>
<proteinExistence type="predicted"/>
<organism evidence="2 3">
    <name type="scientific">Calocera viscosa (strain TUFC12733)</name>
    <dbReference type="NCBI Taxonomy" id="1330018"/>
    <lineage>
        <taxon>Eukaryota</taxon>
        <taxon>Fungi</taxon>
        <taxon>Dikarya</taxon>
        <taxon>Basidiomycota</taxon>
        <taxon>Agaricomycotina</taxon>
        <taxon>Dacrymycetes</taxon>
        <taxon>Dacrymycetales</taxon>
        <taxon>Dacrymycetaceae</taxon>
        <taxon>Calocera</taxon>
    </lineage>
</organism>
<keyword evidence="1" id="KW-1133">Transmembrane helix</keyword>
<evidence type="ECO:0000256" key="1">
    <source>
        <dbReference type="SAM" id="Phobius"/>
    </source>
</evidence>
<reference evidence="2 3" key="1">
    <citation type="journal article" date="2016" name="Mol. Biol. Evol.">
        <title>Comparative Genomics of Early-Diverging Mushroom-Forming Fungi Provides Insights into the Origins of Lignocellulose Decay Capabilities.</title>
        <authorList>
            <person name="Nagy L.G."/>
            <person name="Riley R."/>
            <person name="Tritt A."/>
            <person name="Adam C."/>
            <person name="Daum C."/>
            <person name="Floudas D."/>
            <person name="Sun H."/>
            <person name="Yadav J.S."/>
            <person name="Pangilinan J."/>
            <person name="Larsson K.H."/>
            <person name="Matsuura K."/>
            <person name="Barry K."/>
            <person name="Labutti K."/>
            <person name="Kuo R."/>
            <person name="Ohm R.A."/>
            <person name="Bhattacharya S.S."/>
            <person name="Shirouzu T."/>
            <person name="Yoshinaga Y."/>
            <person name="Martin F.M."/>
            <person name="Grigoriev I.V."/>
            <person name="Hibbett D.S."/>
        </authorList>
    </citation>
    <scope>NUCLEOTIDE SEQUENCE [LARGE SCALE GENOMIC DNA]</scope>
    <source>
        <strain evidence="2 3">TUFC12733</strain>
    </source>
</reference>
<accession>A0A167GI55</accession>
<keyword evidence="1" id="KW-0472">Membrane</keyword>
<feature type="transmembrane region" description="Helical" evidence="1">
    <location>
        <begin position="65"/>
        <end position="90"/>
    </location>
</feature>
<evidence type="ECO:0000313" key="2">
    <source>
        <dbReference type="EMBL" id="KZO90582.1"/>
    </source>
</evidence>
<evidence type="ECO:0000313" key="3">
    <source>
        <dbReference type="Proteomes" id="UP000076738"/>
    </source>
</evidence>
<dbReference type="OrthoDB" id="3353782at2759"/>
<protein>
    <submittedName>
        <fullName evidence="2">Uncharacterized protein</fullName>
    </submittedName>
</protein>
<dbReference type="AlphaFoldDB" id="A0A167GI55"/>
<gene>
    <name evidence="2" type="ORF">CALVIDRAFT_602830</name>
</gene>
<keyword evidence="1" id="KW-0812">Transmembrane</keyword>
<sequence length="404" mass="43751">MIIIEDDTLLDEKESLRGILSSPRDVDLALPIPVPPGPQQTVNIQLPPMSRWMQKRLRWWRTWKLLRNVGSMMGVVVATTVIVFLAIHLAQYKIVPALPPPRKYSWDVRRHGKKRYEYPLGMSPPPTMDSPDLSDLPPPRIPPPQDRIGSNWSSPTSCNASEALFTINNPLRYTLNDTEVLSIQVLGAVNGTVRVEVGEGLMPEVALAVNGVADGLSACLLANEGPHQGLGIWTSPYTLSSDGTGLVKSKNCTKGLVGAGLDITHTVDIVMRLPNNASVKTLDVWIPYMGFEVSHPIEAFAFDDVVITAGGSLVLQGLRSQSIWATTGFASIQGNISAAATYLASDLGEIWTNITVAEPQNGTVQSVTLSTCNASINANIMGAQPGMRVKTRTTNAPADVFYTF</sequence>